<feature type="compositionally biased region" description="Basic and acidic residues" evidence="1">
    <location>
        <begin position="636"/>
        <end position="648"/>
    </location>
</feature>
<reference evidence="2" key="1">
    <citation type="submission" date="2020-08" db="EMBL/GenBank/DDBJ databases">
        <title>Spodoptera exigua strain:BAW_Kor-Di-RS1 Genome sequencing and assembly.</title>
        <authorList>
            <person name="Kim J."/>
            <person name="Nam H.Y."/>
            <person name="Kwon M."/>
            <person name="Choi J.H."/>
            <person name="Cho S.R."/>
            <person name="Kim G.-H."/>
        </authorList>
    </citation>
    <scope>NUCLEOTIDE SEQUENCE</scope>
    <source>
        <strain evidence="2">BAW_Kor-Di-RS1</strain>
        <tissue evidence="2">Whole-body</tissue>
    </source>
</reference>
<dbReference type="EMBL" id="JACKWZ010000904">
    <property type="protein sequence ID" value="KAF9404698.1"/>
    <property type="molecule type" value="Genomic_DNA"/>
</dbReference>
<name>A0A835G1D7_SPOEX</name>
<feature type="region of interest" description="Disordered" evidence="1">
    <location>
        <begin position="609"/>
        <end position="648"/>
    </location>
</feature>
<feature type="region of interest" description="Disordered" evidence="1">
    <location>
        <begin position="505"/>
        <end position="538"/>
    </location>
</feature>
<feature type="compositionally biased region" description="Polar residues" evidence="1">
    <location>
        <begin position="525"/>
        <end position="535"/>
    </location>
</feature>
<gene>
    <name evidence="2" type="ORF">HW555_014212</name>
</gene>
<protein>
    <recommendedName>
        <fullName evidence="4">Peptidase aspartic putative domain-containing protein</fullName>
    </recommendedName>
</protein>
<accession>A0A835G1D7</accession>
<proteinExistence type="predicted"/>
<evidence type="ECO:0000313" key="2">
    <source>
        <dbReference type="EMBL" id="KAF9404698.1"/>
    </source>
</evidence>
<comment type="caution">
    <text evidence="2">The sequence shown here is derived from an EMBL/GenBank/DDBJ whole genome shotgun (WGS) entry which is preliminary data.</text>
</comment>
<dbReference type="PANTHER" id="PTHR47331:SF5">
    <property type="entry name" value="RIBONUCLEASE H"/>
    <property type="match status" value="1"/>
</dbReference>
<feature type="compositionally biased region" description="Basic and acidic residues" evidence="1">
    <location>
        <begin position="509"/>
        <end position="524"/>
    </location>
</feature>
<dbReference type="InterPro" id="IPR005312">
    <property type="entry name" value="DUF1759"/>
</dbReference>
<organism evidence="2 3">
    <name type="scientific">Spodoptera exigua</name>
    <name type="common">Beet armyworm</name>
    <name type="synonym">Noctua fulgens</name>
    <dbReference type="NCBI Taxonomy" id="7107"/>
    <lineage>
        <taxon>Eukaryota</taxon>
        <taxon>Metazoa</taxon>
        <taxon>Ecdysozoa</taxon>
        <taxon>Arthropoda</taxon>
        <taxon>Hexapoda</taxon>
        <taxon>Insecta</taxon>
        <taxon>Pterygota</taxon>
        <taxon>Neoptera</taxon>
        <taxon>Endopterygota</taxon>
        <taxon>Lepidoptera</taxon>
        <taxon>Glossata</taxon>
        <taxon>Ditrysia</taxon>
        <taxon>Noctuoidea</taxon>
        <taxon>Noctuidae</taxon>
        <taxon>Amphipyrinae</taxon>
        <taxon>Spodoptera</taxon>
    </lineage>
</organism>
<dbReference type="Proteomes" id="UP000648187">
    <property type="component" value="Unassembled WGS sequence"/>
</dbReference>
<dbReference type="Pfam" id="PF03564">
    <property type="entry name" value="DUF1759"/>
    <property type="match status" value="1"/>
</dbReference>
<keyword evidence="3" id="KW-1185">Reference proteome</keyword>
<dbReference type="PANTHER" id="PTHR47331">
    <property type="entry name" value="PHD-TYPE DOMAIN-CONTAINING PROTEIN"/>
    <property type="match status" value="1"/>
</dbReference>
<evidence type="ECO:0000313" key="3">
    <source>
        <dbReference type="Proteomes" id="UP000648187"/>
    </source>
</evidence>
<evidence type="ECO:0000256" key="1">
    <source>
        <dbReference type="SAM" id="MobiDB-lite"/>
    </source>
</evidence>
<evidence type="ECO:0008006" key="4">
    <source>
        <dbReference type="Google" id="ProtNLM"/>
    </source>
</evidence>
<sequence length="648" mass="74957">MALLTKQVGIFEDIKTLCTNYKKDSITRKNVEYLEKRLKNLEELWGVFEKQHKILVETTEHKNIGYFNNDVYTKTKTMYESTKRHILDLMASQNKQPKQDLNFDLSGLIDEETEDGVKKLITQQERNFKALTKAMSKINIDFITENWEFEEHLATLKAKWQSIDKIHWELDDELKGSSLNEDYNEKYETIEQKYDSLKRDLNSKIWSKIHLQKSTPKIEIPEFTGKYVHWITFKDIFLETIHNNPSIPKAQKMQHLKTKLKGEAERLVQHLSISADNYDSCWEILSHRYDNRRLQFTSFMSTMQHLPTIQQPNANNLKRMHDVITECLNGLGNMGVEVSSWGPMIVYMMSQKLDPTTLNEYTKETQNNRELPDLDEFLKFLELSFLAHETAKSCLKDSGENKTPHRPMTKSWNHNYKFKSNFKKPEEQTKVGHSKIFHASFGKCPLCNNDHVLMQCDKFINMDILQRNKTVAKLKLCKNCLYSHGNNNCNSKKTCRECNSKHHTLLHTKPSDSEPTAERRDDSTNSRPSTSTQPASHHVKTEYTEILLTTVLVKVKSADGTYVTLRGLLDQGSQINLITENAAQLLRLPRKKLDAAVTGIGSTITDVEMQSKKPPAKKARDGADRMTSGNPPPTRRTLDSDTDIEFKF</sequence>
<dbReference type="AlphaFoldDB" id="A0A835G1D7"/>